<sequence length="79" mass="8750">MGNCGYVQLVTNVRVPFEFPRSKMRPFKRLRRSPYNVHLDGLAQISMANGAGPPVTNTRGPWQVNSPAHFAAISVSCYS</sequence>
<organism evidence="1 2">
    <name type="scientific">Eumeta variegata</name>
    <name type="common">Bagworm moth</name>
    <name type="synonym">Eumeta japonica</name>
    <dbReference type="NCBI Taxonomy" id="151549"/>
    <lineage>
        <taxon>Eukaryota</taxon>
        <taxon>Metazoa</taxon>
        <taxon>Ecdysozoa</taxon>
        <taxon>Arthropoda</taxon>
        <taxon>Hexapoda</taxon>
        <taxon>Insecta</taxon>
        <taxon>Pterygota</taxon>
        <taxon>Neoptera</taxon>
        <taxon>Endopterygota</taxon>
        <taxon>Lepidoptera</taxon>
        <taxon>Glossata</taxon>
        <taxon>Ditrysia</taxon>
        <taxon>Tineoidea</taxon>
        <taxon>Psychidae</taxon>
        <taxon>Oiketicinae</taxon>
        <taxon>Eumeta</taxon>
    </lineage>
</organism>
<keyword evidence="2" id="KW-1185">Reference proteome</keyword>
<dbReference type="AlphaFoldDB" id="A0A4C1UCV7"/>
<accession>A0A4C1UCV7</accession>
<evidence type="ECO:0000313" key="2">
    <source>
        <dbReference type="Proteomes" id="UP000299102"/>
    </source>
</evidence>
<reference evidence="1 2" key="1">
    <citation type="journal article" date="2019" name="Commun. Biol.">
        <title>The bagworm genome reveals a unique fibroin gene that provides high tensile strength.</title>
        <authorList>
            <person name="Kono N."/>
            <person name="Nakamura H."/>
            <person name="Ohtoshi R."/>
            <person name="Tomita M."/>
            <person name="Numata K."/>
            <person name="Arakawa K."/>
        </authorList>
    </citation>
    <scope>NUCLEOTIDE SEQUENCE [LARGE SCALE GENOMIC DNA]</scope>
</reference>
<comment type="caution">
    <text evidence="1">The sequence shown here is derived from an EMBL/GenBank/DDBJ whole genome shotgun (WGS) entry which is preliminary data.</text>
</comment>
<gene>
    <name evidence="1" type="ORF">EVAR_13723_1</name>
</gene>
<name>A0A4C1UCV7_EUMVA</name>
<protein>
    <submittedName>
        <fullName evidence="1">Uncharacterized protein</fullName>
    </submittedName>
</protein>
<proteinExistence type="predicted"/>
<dbReference type="EMBL" id="BGZK01000153">
    <property type="protein sequence ID" value="GBP23766.1"/>
    <property type="molecule type" value="Genomic_DNA"/>
</dbReference>
<evidence type="ECO:0000313" key="1">
    <source>
        <dbReference type="EMBL" id="GBP23766.1"/>
    </source>
</evidence>
<dbReference type="Proteomes" id="UP000299102">
    <property type="component" value="Unassembled WGS sequence"/>
</dbReference>